<gene>
    <name evidence="12" type="ORF">B7P33_06470</name>
</gene>
<keyword evidence="5" id="KW-0762">Sugar transport</keyword>
<dbReference type="InterPro" id="IPR005828">
    <property type="entry name" value="MFS_sugar_transport-like"/>
</dbReference>
<feature type="transmembrane region" description="Helical" evidence="10">
    <location>
        <begin position="87"/>
        <end position="104"/>
    </location>
</feature>
<dbReference type="EMBL" id="NBWU01000002">
    <property type="protein sequence ID" value="PCE64811.1"/>
    <property type="molecule type" value="Genomic_DNA"/>
</dbReference>
<dbReference type="InterPro" id="IPR005829">
    <property type="entry name" value="Sugar_transporter_CS"/>
</dbReference>
<keyword evidence="6 10" id="KW-0812">Transmembrane</keyword>
<dbReference type="PROSITE" id="PS00217">
    <property type="entry name" value="SUGAR_TRANSPORT_2"/>
    <property type="match status" value="1"/>
</dbReference>
<dbReference type="SUPFAM" id="SSF103473">
    <property type="entry name" value="MFS general substrate transporter"/>
    <property type="match status" value="1"/>
</dbReference>
<keyword evidence="4" id="KW-1003">Cell membrane</keyword>
<feature type="domain" description="Major facilitator superfamily (MFS) profile" evidence="11">
    <location>
        <begin position="18"/>
        <end position="455"/>
    </location>
</feature>
<feature type="transmembrane region" description="Helical" evidence="10">
    <location>
        <begin position="54"/>
        <end position="78"/>
    </location>
</feature>
<feature type="transmembrane region" description="Helical" evidence="10">
    <location>
        <begin position="308"/>
        <end position="330"/>
    </location>
</feature>
<feature type="transmembrane region" description="Helical" evidence="10">
    <location>
        <begin position="187"/>
        <end position="210"/>
    </location>
</feature>
<comment type="caution">
    <text evidence="12">The sequence shown here is derived from an EMBL/GenBank/DDBJ whole genome shotgun (WGS) entry which is preliminary data.</text>
</comment>
<dbReference type="InterPro" id="IPR020846">
    <property type="entry name" value="MFS_dom"/>
</dbReference>
<proteinExistence type="inferred from homology"/>
<dbReference type="GO" id="GO:0005886">
    <property type="term" value="C:plasma membrane"/>
    <property type="evidence" value="ECO:0007669"/>
    <property type="project" value="UniProtKB-SubCell"/>
</dbReference>
<dbReference type="RefSeq" id="WP_097440090.1">
    <property type="nucleotide sequence ID" value="NZ_KZ300476.1"/>
</dbReference>
<evidence type="ECO:0000256" key="1">
    <source>
        <dbReference type="ARBA" id="ARBA00004651"/>
    </source>
</evidence>
<evidence type="ECO:0000259" key="11">
    <source>
        <dbReference type="PROSITE" id="PS50850"/>
    </source>
</evidence>
<comment type="subcellular location">
    <subcellularLocation>
        <location evidence="1">Cell membrane</location>
        <topology evidence="1">Multi-pass membrane protein</topology>
    </subcellularLocation>
</comment>
<dbReference type="PROSITE" id="PS50850">
    <property type="entry name" value="MFS"/>
    <property type="match status" value="1"/>
</dbReference>
<accession>A0A2A4G8R8</accession>
<evidence type="ECO:0000313" key="13">
    <source>
        <dbReference type="Proteomes" id="UP000219559"/>
    </source>
</evidence>
<evidence type="ECO:0000256" key="3">
    <source>
        <dbReference type="ARBA" id="ARBA00022448"/>
    </source>
</evidence>
<dbReference type="PANTHER" id="PTHR48020">
    <property type="entry name" value="PROTON MYO-INOSITOL COTRANSPORTER"/>
    <property type="match status" value="1"/>
</dbReference>
<dbReference type="Proteomes" id="UP000219559">
    <property type="component" value="Unassembled WGS sequence"/>
</dbReference>
<dbReference type="GO" id="GO:0022857">
    <property type="term" value="F:transmembrane transporter activity"/>
    <property type="evidence" value="ECO:0007669"/>
    <property type="project" value="InterPro"/>
</dbReference>
<evidence type="ECO:0000256" key="7">
    <source>
        <dbReference type="ARBA" id="ARBA00022989"/>
    </source>
</evidence>
<dbReference type="Pfam" id="PF00083">
    <property type="entry name" value="Sugar_tr"/>
    <property type="match status" value="1"/>
</dbReference>
<evidence type="ECO:0000256" key="2">
    <source>
        <dbReference type="ARBA" id="ARBA00010992"/>
    </source>
</evidence>
<feature type="transmembrane region" description="Helical" evidence="10">
    <location>
        <begin position="401"/>
        <end position="420"/>
    </location>
</feature>
<evidence type="ECO:0000256" key="10">
    <source>
        <dbReference type="SAM" id="Phobius"/>
    </source>
</evidence>
<dbReference type="InterPro" id="IPR050814">
    <property type="entry name" value="Myo-inositol_Transporter"/>
</dbReference>
<evidence type="ECO:0000256" key="4">
    <source>
        <dbReference type="ARBA" id="ARBA00022475"/>
    </source>
</evidence>
<keyword evidence="8 10" id="KW-0472">Membrane</keyword>
<dbReference type="PRINTS" id="PR00171">
    <property type="entry name" value="SUGRTRNSPORT"/>
</dbReference>
<feature type="transmembrane region" description="Helical" evidence="10">
    <location>
        <begin position="144"/>
        <end position="167"/>
    </location>
</feature>
<evidence type="ECO:0000256" key="9">
    <source>
        <dbReference type="RuleBase" id="RU003346"/>
    </source>
</evidence>
<comment type="similarity">
    <text evidence="2 9">Belongs to the major facilitator superfamily. Sugar transporter (TC 2.A.1.1) family.</text>
</comment>
<keyword evidence="3 9" id="KW-0813">Transport</keyword>
<dbReference type="InterPro" id="IPR036259">
    <property type="entry name" value="MFS_trans_sf"/>
</dbReference>
<dbReference type="PROSITE" id="PS00216">
    <property type="entry name" value="SUGAR_TRANSPORT_1"/>
    <property type="match status" value="2"/>
</dbReference>
<dbReference type="PANTHER" id="PTHR48020:SF12">
    <property type="entry name" value="PROTON MYO-INOSITOL COTRANSPORTER"/>
    <property type="match status" value="1"/>
</dbReference>
<feature type="transmembrane region" description="Helical" evidence="10">
    <location>
        <begin position="110"/>
        <end position="132"/>
    </location>
</feature>
<dbReference type="OrthoDB" id="9783823at2"/>
<organism evidence="12 13">
    <name type="scientific">Sediminicola luteus</name>
    <dbReference type="NCBI Taxonomy" id="319238"/>
    <lineage>
        <taxon>Bacteria</taxon>
        <taxon>Pseudomonadati</taxon>
        <taxon>Bacteroidota</taxon>
        <taxon>Flavobacteriia</taxon>
        <taxon>Flavobacteriales</taxon>
        <taxon>Flavobacteriaceae</taxon>
        <taxon>Sediminicola</taxon>
    </lineage>
</organism>
<feature type="transmembrane region" description="Helical" evidence="10">
    <location>
        <begin position="426"/>
        <end position="447"/>
    </location>
</feature>
<dbReference type="FunFam" id="1.20.1250.20:FF:000122">
    <property type="entry name" value="D-xylose transporter XylE"/>
    <property type="match status" value="1"/>
</dbReference>
<evidence type="ECO:0000256" key="8">
    <source>
        <dbReference type="ARBA" id="ARBA00023136"/>
    </source>
</evidence>
<dbReference type="AlphaFoldDB" id="A0A2A4G8R8"/>
<feature type="transmembrane region" description="Helical" evidence="10">
    <location>
        <begin position="365"/>
        <end position="389"/>
    </location>
</feature>
<reference evidence="12 13" key="1">
    <citation type="submission" date="2017-04" db="EMBL/GenBank/DDBJ databases">
        <title>A new member of the family Flavobacteriaceae isolated from ascidians.</title>
        <authorList>
            <person name="Chen L."/>
        </authorList>
    </citation>
    <scope>NUCLEOTIDE SEQUENCE [LARGE SCALE GENOMIC DNA]</scope>
    <source>
        <strain evidence="12 13">HQA918</strain>
    </source>
</reference>
<dbReference type="CDD" id="cd17359">
    <property type="entry name" value="MFS_XylE_like"/>
    <property type="match status" value="1"/>
</dbReference>
<feature type="transmembrane region" description="Helical" evidence="10">
    <location>
        <begin position="342"/>
        <end position="359"/>
    </location>
</feature>
<dbReference type="NCBIfam" id="TIGR00879">
    <property type="entry name" value="SP"/>
    <property type="match status" value="1"/>
</dbReference>
<feature type="transmembrane region" description="Helical" evidence="10">
    <location>
        <begin position="271"/>
        <end position="293"/>
    </location>
</feature>
<dbReference type="InterPro" id="IPR003663">
    <property type="entry name" value="Sugar/inositol_transpt"/>
</dbReference>
<evidence type="ECO:0000256" key="6">
    <source>
        <dbReference type="ARBA" id="ARBA00022692"/>
    </source>
</evidence>
<dbReference type="Gene3D" id="1.20.1250.20">
    <property type="entry name" value="MFS general substrate transporter like domains"/>
    <property type="match status" value="2"/>
</dbReference>
<sequence>MLDNSNSKKINHFYLVSIAFVSAMGGLLFGYDWVVIGGAKPFYELFFRISDNPFLQGWAMGCALLGCVIGAILSGFLADSWGRKKPLVLAALFFSISAFGTGYADTVSAFVFFRVLGGVGIGLASTLSPLYIAEMAPARYRGRLVSLNQLTIVIGILLAQIVNYSIAEPIPTTYTDAQIEDSWNGQMGWRFMFLAEGVPALLFLFCMFLVPDSPRFLVKRGRLTEAAAVMQKIANTDYAYKQLAAIKQSLANTENQDSHLSKITAKKIRPIILLGVVLAIFQQWCGINIIFNYAQEVFASAGFGINDILFNIIITGSVNLVFTLLALKLVDKWGRRNLLRKGALGLAITYTLLGVAYYLGLKGVLVLVLIVMGIGIYAMTLAPITWVVLSEIFPNRWRGKLMAVATLALWIASFLLTYTFPVLHDLFGASGTFWAYGVICLLGYVFITKRLPETKGKSLEEIEIRLIGRSKLN</sequence>
<evidence type="ECO:0000256" key="5">
    <source>
        <dbReference type="ARBA" id="ARBA00022597"/>
    </source>
</evidence>
<evidence type="ECO:0000313" key="12">
    <source>
        <dbReference type="EMBL" id="PCE64811.1"/>
    </source>
</evidence>
<keyword evidence="13" id="KW-1185">Reference proteome</keyword>
<dbReference type="InterPro" id="IPR047984">
    <property type="entry name" value="XylE-like"/>
</dbReference>
<feature type="transmembrane region" description="Helical" evidence="10">
    <location>
        <begin position="12"/>
        <end position="34"/>
    </location>
</feature>
<protein>
    <submittedName>
        <fullName evidence="12">MFS transporter</fullName>
    </submittedName>
</protein>
<keyword evidence="7 10" id="KW-1133">Transmembrane helix</keyword>
<name>A0A2A4G8R8_9FLAO</name>